<dbReference type="PANTHER" id="PTHR31707">
    <property type="entry name" value="PECTINESTERASE"/>
    <property type="match status" value="1"/>
</dbReference>
<dbReference type="InterPro" id="IPR035513">
    <property type="entry name" value="Invertase/methylesterase_inhib"/>
</dbReference>
<reference evidence="14" key="1">
    <citation type="submission" date="2021-03" db="EMBL/GenBank/DDBJ databases">
        <authorList>
            <person name="Li Z."/>
            <person name="Yang C."/>
        </authorList>
    </citation>
    <scope>NUCLEOTIDE SEQUENCE</scope>
    <source>
        <strain evidence="14">Dzin_1.0</strain>
        <tissue evidence="14">Leaf</tissue>
    </source>
</reference>
<dbReference type="Pfam" id="PF01095">
    <property type="entry name" value="Pectinesterase"/>
    <property type="match status" value="1"/>
</dbReference>
<dbReference type="PROSITE" id="PS00503">
    <property type="entry name" value="PECTINESTERASE_2"/>
    <property type="match status" value="1"/>
</dbReference>
<sequence length="572" mass="62723">MAKKKIAILGGSAILLIAAVAVIAVTLTSGKNDTPSPASPDGSSHLKTSVKAIQAICHPTDYKETCEQTLTSAAGNITDPKELVKLAFQLTSERIQAALNHSSLLLKAEKDPMSVEALKDCREVFGYGVQDLQDTINRFSSFDITKIDDMVNDIKVWLSAVVTYQETCLDGFENVTSDAGKSMAAALNVSKQLTSNALAIMDGLESIIGSISIPQINRRLLAEATSGNLPSWLSAGGRNLLSASAIQLKPDVTVAQDGSGDYRTINEALKTVPRDTNTSYYVIYVKEGVYNEYVEIAKDMLNVFMFGDGQTKSRITGSLNRVDGTSTFKSASCAVVGDGFIAKDMGFENTAGAEKHQAVALRVNGDRAVFYQCQMDAFQDTLYAYAKRQFYRDCTISGTVDFIFGDSPAVFQNCVMVVRRPMDNQQCIVTAQGRKDRHQPSGIVLHKCRITADPTLYPVRQQIKSYLGRPWKQYSRTLIIQTEIDDLISPDGWLPWEGDFGLNTCMYAELDNYGAGSATDKRVTWKGVKKISYRRARKYSVERFLQGNRWLPATGVPYIADLVPQGGATRTN</sequence>
<dbReference type="OrthoDB" id="2019149at2759"/>
<accession>A0A9D5CWF2</accession>
<dbReference type="GO" id="GO:0045490">
    <property type="term" value="P:pectin catabolic process"/>
    <property type="evidence" value="ECO:0007669"/>
    <property type="project" value="UniProtKB-UniRule"/>
</dbReference>
<dbReference type="AlphaFoldDB" id="A0A9D5CWF2"/>
<dbReference type="InterPro" id="IPR033131">
    <property type="entry name" value="Pectinesterase_Asp_AS"/>
</dbReference>
<evidence type="ECO:0000256" key="1">
    <source>
        <dbReference type="ARBA" id="ARBA00005184"/>
    </source>
</evidence>
<evidence type="ECO:0000256" key="10">
    <source>
        <dbReference type="ARBA" id="ARBA00057335"/>
    </source>
</evidence>
<keyword evidence="15" id="KW-1185">Reference proteome</keyword>
<keyword evidence="8" id="KW-0325">Glycoprotein</keyword>
<evidence type="ECO:0000256" key="7">
    <source>
        <dbReference type="ARBA" id="ARBA00023157"/>
    </source>
</evidence>
<comment type="caution">
    <text evidence="14">The sequence shown here is derived from an EMBL/GenBank/DDBJ whole genome shotgun (WGS) entry which is preliminary data.</text>
</comment>
<dbReference type="EMBL" id="JAGGNH010000003">
    <property type="protein sequence ID" value="KAJ0979902.1"/>
    <property type="molecule type" value="Genomic_DNA"/>
</dbReference>
<name>A0A9D5CWF2_9LILI</name>
<dbReference type="SUPFAM" id="SSF51126">
    <property type="entry name" value="Pectin lyase-like"/>
    <property type="match status" value="1"/>
</dbReference>
<evidence type="ECO:0000313" key="15">
    <source>
        <dbReference type="Proteomes" id="UP001085076"/>
    </source>
</evidence>
<keyword evidence="12" id="KW-0964">Secreted</keyword>
<dbReference type="GO" id="GO:0030599">
    <property type="term" value="F:pectinesterase activity"/>
    <property type="evidence" value="ECO:0007669"/>
    <property type="project" value="UniProtKB-UniRule"/>
</dbReference>
<organism evidence="14 15">
    <name type="scientific">Dioscorea zingiberensis</name>
    <dbReference type="NCBI Taxonomy" id="325984"/>
    <lineage>
        <taxon>Eukaryota</taxon>
        <taxon>Viridiplantae</taxon>
        <taxon>Streptophyta</taxon>
        <taxon>Embryophyta</taxon>
        <taxon>Tracheophyta</taxon>
        <taxon>Spermatophyta</taxon>
        <taxon>Magnoliopsida</taxon>
        <taxon>Liliopsida</taxon>
        <taxon>Dioscoreales</taxon>
        <taxon>Dioscoreaceae</taxon>
        <taxon>Dioscorea</taxon>
    </lineage>
</organism>
<dbReference type="SUPFAM" id="SSF101148">
    <property type="entry name" value="Plant invertase/pectin methylesterase inhibitor"/>
    <property type="match status" value="1"/>
</dbReference>
<feature type="domain" description="Pectinesterase inhibitor" evidence="13">
    <location>
        <begin position="48"/>
        <end position="200"/>
    </location>
</feature>
<evidence type="ECO:0000256" key="12">
    <source>
        <dbReference type="RuleBase" id="RU000589"/>
    </source>
</evidence>
<dbReference type="FunFam" id="1.20.140.40:FF:000001">
    <property type="entry name" value="Pectinesterase"/>
    <property type="match status" value="1"/>
</dbReference>
<evidence type="ECO:0000256" key="6">
    <source>
        <dbReference type="ARBA" id="ARBA00023085"/>
    </source>
</evidence>
<comment type="catalytic activity">
    <reaction evidence="9 12">
        <text>[(1-&gt;4)-alpha-D-galacturonosyl methyl ester](n) + n H2O = [(1-&gt;4)-alpha-D-galacturonosyl](n) + n methanol + n H(+)</text>
        <dbReference type="Rhea" id="RHEA:22380"/>
        <dbReference type="Rhea" id="RHEA-COMP:14570"/>
        <dbReference type="Rhea" id="RHEA-COMP:14573"/>
        <dbReference type="ChEBI" id="CHEBI:15377"/>
        <dbReference type="ChEBI" id="CHEBI:15378"/>
        <dbReference type="ChEBI" id="CHEBI:17790"/>
        <dbReference type="ChEBI" id="CHEBI:140522"/>
        <dbReference type="ChEBI" id="CHEBI:140523"/>
        <dbReference type="EC" id="3.1.1.11"/>
    </reaction>
</comment>
<dbReference type="EC" id="3.1.1.11" evidence="4 12"/>
<evidence type="ECO:0000259" key="13">
    <source>
        <dbReference type="SMART" id="SM00856"/>
    </source>
</evidence>
<evidence type="ECO:0000256" key="8">
    <source>
        <dbReference type="ARBA" id="ARBA00023180"/>
    </source>
</evidence>
<dbReference type="InterPro" id="IPR011050">
    <property type="entry name" value="Pectin_lyase_fold/virulence"/>
</dbReference>
<comment type="similarity">
    <text evidence="3">In the C-terminal section; belongs to the pectinesterase family.</text>
</comment>
<dbReference type="Gene3D" id="1.20.140.40">
    <property type="entry name" value="Invertase/pectin methylesterase inhibitor family protein"/>
    <property type="match status" value="1"/>
</dbReference>
<dbReference type="CDD" id="cd15798">
    <property type="entry name" value="PMEI-like_3"/>
    <property type="match status" value="1"/>
</dbReference>
<dbReference type="FunFam" id="2.160.20.10:FF:000001">
    <property type="entry name" value="Pectinesterase"/>
    <property type="match status" value="1"/>
</dbReference>
<dbReference type="InterPro" id="IPR006501">
    <property type="entry name" value="Pectinesterase_inhib_dom"/>
</dbReference>
<evidence type="ECO:0000256" key="11">
    <source>
        <dbReference type="PROSITE-ProRule" id="PRU10040"/>
    </source>
</evidence>
<proteinExistence type="inferred from homology"/>
<evidence type="ECO:0000256" key="5">
    <source>
        <dbReference type="ARBA" id="ARBA00022801"/>
    </source>
</evidence>
<keyword evidence="5 12" id="KW-0378">Hydrolase</keyword>
<evidence type="ECO:0000256" key="9">
    <source>
        <dbReference type="ARBA" id="ARBA00047928"/>
    </source>
</evidence>
<dbReference type="GO" id="GO:0042545">
    <property type="term" value="P:cell wall modification"/>
    <property type="evidence" value="ECO:0007669"/>
    <property type="project" value="UniProtKB-UniRule"/>
</dbReference>
<comment type="similarity">
    <text evidence="2">In the N-terminal section; belongs to the PMEI family.</text>
</comment>
<evidence type="ECO:0000256" key="3">
    <source>
        <dbReference type="ARBA" id="ARBA00007786"/>
    </source>
</evidence>
<comment type="pathway">
    <text evidence="1 12">Glycan metabolism; pectin degradation; 2-dehydro-3-deoxy-D-gluconate from pectin: step 1/5.</text>
</comment>
<reference evidence="14" key="2">
    <citation type="journal article" date="2022" name="Hortic Res">
        <title>The genome of Dioscorea zingiberensis sheds light on the biosynthesis, origin and evolution of the medicinally important diosgenin saponins.</title>
        <authorList>
            <person name="Li Y."/>
            <person name="Tan C."/>
            <person name="Li Z."/>
            <person name="Guo J."/>
            <person name="Li S."/>
            <person name="Chen X."/>
            <person name="Wang C."/>
            <person name="Dai X."/>
            <person name="Yang H."/>
            <person name="Song W."/>
            <person name="Hou L."/>
            <person name="Xu J."/>
            <person name="Tong Z."/>
            <person name="Xu A."/>
            <person name="Yuan X."/>
            <person name="Wang W."/>
            <person name="Yang Q."/>
            <person name="Chen L."/>
            <person name="Sun Z."/>
            <person name="Wang K."/>
            <person name="Pan B."/>
            <person name="Chen J."/>
            <person name="Bao Y."/>
            <person name="Liu F."/>
            <person name="Qi X."/>
            <person name="Gang D.R."/>
            <person name="Wen J."/>
            <person name="Li J."/>
        </authorList>
    </citation>
    <scope>NUCLEOTIDE SEQUENCE</scope>
    <source>
        <strain evidence="14">Dzin_1.0</strain>
    </source>
</reference>
<keyword evidence="12" id="KW-0961">Cell wall biogenesis/degradation</keyword>
<dbReference type="PROSITE" id="PS00800">
    <property type="entry name" value="PECTINESTERASE_1"/>
    <property type="match status" value="1"/>
</dbReference>
<dbReference type="Pfam" id="PF04043">
    <property type="entry name" value="PMEI"/>
    <property type="match status" value="1"/>
</dbReference>
<comment type="function">
    <text evidence="10 12">Acts in the modification of cell walls via demethylesterification of cell wall pectin.</text>
</comment>
<dbReference type="NCBIfam" id="TIGR01614">
    <property type="entry name" value="PME_inhib"/>
    <property type="match status" value="1"/>
</dbReference>
<protein>
    <recommendedName>
        <fullName evidence="4 12">Pectinesterase</fullName>
        <ecNumber evidence="4 12">3.1.1.11</ecNumber>
    </recommendedName>
</protein>
<dbReference type="Proteomes" id="UP001085076">
    <property type="component" value="Miscellaneous, Linkage group lg03"/>
</dbReference>
<keyword evidence="12" id="KW-0134">Cell wall</keyword>
<gene>
    <name evidence="14" type="ORF">J5N97_015376</name>
</gene>
<dbReference type="InterPro" id="IPR000070">
    <property type="entry name" value="Pectinesterase_cat"/>
</dbReference>
<dbReference type="Gene3D" id="2.160.20.10">
    <property type="entry name" value="Single-stranded right-handed beta-helix, Pectin lyase-like"/>
    <property type="match status" value="1"/>
</dbReference>
<evidence type="ECO:0000313" key="14">
    <source>
        <dbReference type="EMBL" id="KAJ0979902.1"/>
    </source>
</evidence>
<dbReference type="InterPro" id="IPR018040">
    <property type="entry name" value="Pectinesterase_Tyr_AS"/>
</dbReference>
<evidence type="ECO:0000256" key="4">
    <source>
        <dbReference type="ARBA" id="ARBA00013229"/>
    </source>
</evidence>
<dbReference type="InterPro" id="IPR012334">
    <property type="entry name" value="Pectin_lyas_fold"/>
</dbReference>
<feature type="active site" evidence="11">
    <location>
        <position position="401"/>
    </location>
</feature>
<dbReference type="SMART" id="SM00856">
    <property type="entry name" value="PMEI"/>
    <property type="match status" value="1"/>
</dbReference>
<evidence type="ECO:0000256" key="2">
    <source>
        <dbReference type="ARBA" id="ARBA00006027"/>
    </source>
</evidence>
<keyword evidence="7" id="KW-1015">Disulfide bond</keyword>
<keyword evidence="6 12" id="KW-0063">Aspartyl esterase</keyword>
<comment type="subcellular location">
    <subcellularLocation>
        <location evidence="12">Secreted</location>
        <location evidence="12">Cell wall</location>
    </subcellularLocation>
</comment>
<dbReference type="GO" id="GO:0004857">
    <property type="term" value="F:enzyme inhibitor activity"/>
    <property type="evidence" value="ECO:0007669"/>
    <property type="project" value="InterPro"/>
</dbReference>